<organism evidence="3 4">
    <name type="scientific">Nephila pilipes</name>
    <name type="common">Giant wood spider</name>
    <name type="synonym">Nephila maculata</name>
    <dbReference type="NCBI Taxonomy" id="299642"/>
    <lineage>
        <taxon>Eukaryota</taxon>
        <taxon>Metazoa</taxon>
        <taxon>Ecdysozoa</taxon>
        <taxon>Arthropoda</taxon>
        <taxon>Chelicerata</taxon>
        <taxon>Arachnida</taxon>
        <taxon>Araneae</taxon>
        <taxon>Araneomorphae</taxon>
        <taxon>Entelegynae</taxon>
        <taxon>Araneoidea</taxon>
        <taxon>Nephilidae</taxon>
        <taxon>Nephila</taxon>
    </lineage>
</organism>
<evidence type="ECO:0000259" key="2">
    <source>
        <dbReference type="PROSITE" id="PS51259"/>
    </source>
</evidence>
<keyword evidence="4" id="KW-1185">Reference proteome</keyword>
<evidence type="ECO:0000256" key="1">
    <source>
        <dbReference type="ARBA" id="ARBA00022483"/>
    </source>
</evidence>
<reference evidence="3" key="1">
    <citation type="submission" date="2020-08" db="EMBL/GenBank/DDBJ databases">
        <title>Multicomponent nature underlies the extraordinary mechanical properties of spider dragline silk.</title>
        <authorList>
            <person name="Kono N."/>
            <person name="Nakamura H."/>
            <person name="Mori M."/>
            <person name="Yoshida Y."/>
            <person name="Ohtoshi R."/>
            <person name="Malay A.D."/>
            <person name="Moran D.A.P."/>
            <person name="Tomita M."/>
            <person name="Numata K."/>
            <person name="Arakawa K."/>
        </authorList>
    </citation>
    <scope>NUCLEOTIDE SEQUENCE</scope>
</reference>
<dbReference type="InterPro" id="IPR052095">
    <property type="entry name" value="UNC-13_domain"/>
</dbReference>
<dbReference type="Gene3D" id="1.10.357.50">
    <property type="match status" value="1"/>
</dbReference>
<dbReference type="AlphaFoldDB" id="A0A8X6ULM9"/>
<sequence>MRILFCIWIMQDIVKNPVEQCEVPSYENDTVTVEVWSTHPGQAESRASYVNDEKPTGHTKATSYRIGSITENIKDLPCAGRDLLWTLKKGPRRMNTRGQIVVFVQLSTEKGPEHIFHIHMQMEILKLSYEKQLPSLTSNRKWKNWLEILPNPAVTLLQQHALQNGLSATEQCVCSWIVASSLKINQEDRISFYFLYTLLEGLIADIYRDPIEPYLEEALSSGALKFSEFNKNVLGNLHSYFKVHIVEEADELFYLLKAMCGVEMQTCSNYLDSYVVIAGESHVWYLSIFAQYQDDLKEDDCSIEKICDTLNKIIKIFLKNQIILDDIFTRAWSVSYSKITFTELDGVINDTVKPIIQHLMIVMRDPERKRVVKESLQLLQLYHNVRNLVQYVLTDLPSERSVLSMDEYSSWFGEDLILEWFLLCDLYTKPFIKRAVYADNMERVNRSVLHGTSVPDVVSIIDEMVIDVWTKLSWEEQFYTHAALLEAVRTCALDYIRAIYNKVQAENFYGAKKELGINEKVCVVMSNAYAIFEHLFTTKNKIKRRLRIAESKYGFTIMDPMASIGNQMQMEVAAIYLIVLREEILCLFSLIMALWVGICKDRQIQKVFERYIKKAVRGTLDIFMSSSTVIAEACAYIEKVLEVLYLNLKTEAFYIVLRHLWIIALATLKRGLSHWRSCWRKKTAYIAALQTLTQLQEIFYCDGHGLSQQEIRNSIFEGLKKKIEIKLKIQDRSFLQKTFLCV</sequence>
<evidence type="ECO:0000313" key="3">
    <source>
        <dbReference type="EMBL" id="GFU29271.1"/>
    </source>
</evidence>
<accession>A0A8X6ULM9</accession>
<keyword evidence="1" id="KW-0268">Exocytosis</keyword>
<protein>
    <submittedName>
        <fullName evidence="3">C2 domain-containing protein</fullName>
    </submittedName>
</protein>
<dbReference type="OrthoDB" id="6419960at2759"/>
<feature type="domain" description="MHD2" evidence="2">
    <location>
        <begin position="627"/>
        <end position="739"/>
    </location>
</feature>
<dbReference type="Proteomes" id="UP000887013">
    <property type="component" value="Unassembled WGS sequence"/>
</dbReference>
<gene>
    <name evidence="3" type="primary">AVEN_271560_1</name>
    <name evidence="3" type="ORF">NPIL_643671</name>
</gene>
<dbReference type="PROSITE" id="PS51259">
    <property type="entry name" value="MHD2"/>
    <property type="match status" value="1"/>
</dbReference>
<name>A0A8X6ULM9_NEPPI</name>
<dbReference type="PANTHER" id="PTHR45999:SF4">
    <property type="entry name" value="UNC-13-4A, ISOFORM B"/>
    <property type="match status" value="1"/>
</dbReference>
<dbReference type="PANTHER" id="PTHR45999">
    <property type="entry name" value="UNC-13-4A, ISOFORM B"/>
    <property type="match status" value="1"/>
</dbReference>
<dbReference type="GO" id="GO:0099503">
    <property type="term" value="C:secretory vesicle"/>
    <property type="evidence" value="ECO:0007669"/>
    <property type="project" value="TreeGrafter"/>
</dbReference>
<proteinExistence type="predicted"/>
<evidence type="ECO:0000313" key="4">
    <source>
        <dbReference type="Proteomes" id="UP000887013"/>
    </source>
</evidence>
<dbReference type="GO" id="GO:0006887">
    <property type="term" value="P:exocytosis"/>
    <property type="evidence" value="ECO:0007669"/>
    <property type="project" value="UniProtKB-KW"/>
</dbReference>
<dbReference type="InterPro" id="IPR014772">
    <property type="entry name" value="Munc13_dom-2"/>
</dbReference>
<dbReference type="EMBL" id="BMAW01129188">
    <property type="protein sequence ID" value="GFU29271.1"/>
    <property type="molecule type" value="Genomic_DNA"/>
</dbReference>
<comment type="caution">
    <text evidence="3">The sequence shown here is derived from an EMBL/GenBank/DDBJ whole genome shotgun (WGS) entry which is preliminary data.</text>
</comment>